<dbReference type="GO" id="GO:0003688">
    <property type="term" value="F:DNA replication origin binding"/>
    <property type="evidence" value="ECO:0007669"/>
    <property type="project" value="UniProtKB-UniRule"/>
</dbReference>
<dbReference type="CDD" id="cd00009">
    <property type="entry name" value="AAA"/>
    <property type="match status" value="1"/>
</dbReference>
<dbReference type="HAMAP" id="MF_00377">
    <property type="entry name" value="DnaA_bact"/>
    <property type="match status" value="1"/>
</dbReference>
<feature type="binding site" evidence="8">
    <location>
        <position position="181"/>
    </location>
    <ligand>
        <name>ATP</name>
        <dbReference type="ChEBI" id="CHEBI:30616"/>
    </ligand>
</feature>
<evidence type="ECO:0000256" key="1">
    <source>
        <dbReference type="ARBA" id="ARBA00006583"/>
    </source>
</evidence>
<dbReference type="SMART" id="SM00382">
    <property type="entry name" value="AAA"/>
    <property type="match status" value="1"/>
</dbReference>
<comment type="subunit">
    <text evidence="8">Oligomerizes as a right-handed, spiral filament on DNA at oriC.</text>
</comment>
<dbReference type="RefSeq" id="WP_169416743.1">
    <property type="nucleotide sequence ID" value="NZ_JABBFX010000001.1"/>
</dbReference>
<dbReference type="InterPro" id="IPR027417">
    <property type="entry name" value="P-loop_NTPase"/>
</dbReference>
<proteinExistence type="inferred from homology"/>
<dbReference type="GO" id="GO:0005524">
    <property type="term" value="F:ATP binding"/>
    <property type="evidence" value="ECO:0007669"/>
    <property type="project" value="UniProtKB-UniRule"/>
</dbReference>
<evidence type="ECO:0000256" key="6">
    <source>
        <dbReference type="ARBA" id="ARBA00023121"/>
    </source>
</evidence>
<protein>
    <recommendedName>
        <fullName evidence="8 9">Chromosomal replication initiator protein DnaA</fullName>
    </recommendedName>
</protein>
<feature type="domain" description="AAA+ ATPase" evidence="12">
    <location>
        <begin position="167"/>
        <end position="301"/>
    </location>
</feature>
<evidence type="ECO:0000313" key="15">
    <source>
        <dbReference type="Proteomes" id="UP000541185"/>
    </source>
</evidence>
<dbReference type="Pfam" id="PF11638">
    <property type="entry name" value="DnaA_N"/>
    <property type="match status" value="1"/>
</dbReference>
<evidence type="ECO:0000256" key="10">
    <source>
        <dbReference type="RuleBase" id="RU000577"/>
    </source>
</evidence>
<comment type="function">
    <text evidence="8 10">Plays an essential role in the initiation and regulation of chromosomal replication. ATP-DnaA binds to the origin of replication (oriC) to initiate formation of the DNA replication initiation complex once per cell cycle. Binds the DnaA box (a 9 base pair repeat at the origin) and separates the double-stranded (ds)DNA. Forms a right-handed helical filament on oriC DNA; dsDNA binds to the exterior of the filament while single-stranded (ss)DNA is stabiized in the filament's interior. The ATP-DnaA-oriC complex binds and stabilizes one strand of the AT-rich DNA unwinding element (DUE), permitting loading of DNA polymerase. After initiation quickly degrades to an ADP-DnaA complex that is not apt for DNA replication. Binds acidic phospholipids.</text>
</comment>
<dbReference type="SUPFAM" id="SSF52540">
    <property type="entry name" value="P-loop containing nucleoside triphosphate hydrolases"/>
    <property type="match status" value="1"/>
</dbReference>
<accession>A0A848GWM8</accession>
<feature type="region of interest" description="Domain III, AAA+ region" evidence="8">
    <location>
        <begin position="134"/>
        <end position="350"/>
    </location>
</feature>
<dbReference type="PANTHER" id="PTHR30050">
    <property type="entry name" value="CHROMOSOMAL REPLICATION INITIATOR PROTEIN DNAA"/>
    <property type="match status" value="1"/>
</dbReference>
<evidence type="ECO:0000259" key="12">
    <source>
        <dbReference type="SMART" id="SM00382"/>
    </source>
</evidence>
<evidence type="ECO:0000256" key="9">
    <source>
        <dbReference type="NCBIfam" id="TIGR00362"/>
    </source>
</evidence>
<reference evidence="14 15" key="1">
    <citation type="submission" date="2020-04" db="EMBL/GenBank/DDBJ databases">
        <title>Ramlibacter sp. G-1-2-2 isolated from soil.</title>
        <authorList>
            <person name="Dahal R.H."/>
        </authorList>
    </citation>
    <scope>NUCLEOTIDE SEQUENCE [LARGE SCALE GENOMIC DNA]</scope>
    <source>
        <strain evidence="14 15">G-1-2-2</strain>
    </source>
</reference>
<dbReference type="InterPro" id="IPR001957">
    <property type="entry name" value="Chromosome_initiator_DnaA"/>
</dbReference>
<dbReference type="InterPro" id="IPR013317">
    <property type="entry name" value="DnaA_dom"/>
</dbReference>
<dbReference type="InterPro" id="IPR038454">
    <property type="entry name" value="DnaA_N_sf"/>
</dbReference>
<keyword evidence="4 8" id="KW-0547">Nucleotide-binding</keyword>
<keyword evidence="2 8" id="KW-0963">Cytoplasm</keyword>
<dbReference type="Pfam" id="PF08299">
    <property type="entry name" value="Bac_DnaA_C"/>
    <property type="match status" value="1"/>
</dbReference>
<dbReference type="CDD" id="cd06571">
    <property type="entry name" value="Bac_DnaA_C"/>
    <property type="match status" value="1"/>
</dbReference>
<comment type="caution">
    <text evidence="14">The sequence shown here is derived from an EMBL/GenBank/DDBJ whole genome shotgun (WGS) entry which is preliminary data.</text>
</comment>
<dbReference type="GO" id="GO:0006270">
    <property type="term" value="P:DNA replication initiation"/>
    <property type="evidence" value="ECO:0007669"/>
    <property type="project" value="UniProtKB-UniRule"/>
</dbReference>
<dbReference type="AlphaFoldDB" id="A0A848GWM8"/>
<name>A0A848GWM8_9BURK</name>
<dbReference type="PANTHER" id="PTHR30050:SF2">
    <property type="entry name" value="CHROMOSOMAL REPLICATION INITIATOR PROTEIN DNAA"/>
    <property type="match status" value="1"/>
</dbReference>
<dbReference type="FunFam" id="3.40.50.300:FF:000668">
    <property type="entry name" value="Chromosomal replication initiator protein DnaA"/>
    <property type="match status" value="1"/>
</dbReference>
<feature type="region of interest" description="Domain I, interacts with DnaA modulators" evidence="8">
    <location>
        <begin position="1"/>
        <end position="112"/>
    </location>
</feature>
<feature type="binding site" evidence="8">
    <location>
        <position position="180"/>
    </location>
    <ligand>
        <name>ATP</name>
        <dbReference type="ChEBI" id="CHEBI:30616"/>
    </ligand>
</feature>
<evidence type="ECO:0000259" key="13">
    <source>
        <dbReference type="SMART" id="SM00760"/>
    </source>
</evidence>
<evidence type="ECO:0000256" key="8">
    <source>
        <dbReference type="HAMAP-Rule" id="MF_00377"/>
    </source>
</evidence>
<dbReference type="InterPro" id="IPR024633">
    <property type="entry name" value="DnaA_N_dom"/>
</dbReference>
<keyword evidence="7 8" id="KW-0238">DNA-binding</keyword>
<dbReference type="PROSITE" id="PS01008">
    <property type="entry name" value="DNAA"/>
    <property type="match status" value="1"/>
</dbReference>
<dbReference type="Pfam" id="PF00308">
    <property type="entry name" value="Bac_DnaA"/>
    <property type="match status" value="1"/>
</dbReference>
<dbReference type="GO" id="GO:0005886">
    <property type="term" value="C:plasma membrane"/>
    <property type="evidence" value="ECO:0007669"/>
    <property type="project" value="TreeGrafter"/>
</dbReference>
<sequence length="470" mass="52781">MSEGQHNRLAATPSLEAGDSLWQACVEQLAQDLPEQQFNTWIKPLTAQVTEDFSRVTLFVANRFKLDWVRAQYAGRIAAVLEKLYGQPVQLELAITPRENVVRAYPAPAVAANVPVAEAAEPEEEPGGGTFKTRLNTALTFDSLVEGTANRMARAAAMHVAGTPGHLYNPLFIYGGVGLGKTHLVHAVGNRLLADKPQSKVLYIHAEQFVSDVVKAYQRKTFDEFKERYHSLDLLLIDDVQFFANKDRTQEEFFNAFEALLAKKSHIVMTSDTYPKGLADIHERLVSRFDSGLTVAIEPPELEMRVAILINKARAEGTEMPEEVAFFVAKNVRSNVRELEGALRKILAYSRFNQKEISIMLAREALRDLLSIQNRQISVENIQKTVADYYKIKVADMYSKKRPASIARPRQIAMYLAKELTQKSLPEIGELFGGRDHTTVLHAVRKISAERQNVTELNQQLHVLEQTLKG</sequence>
<dbReference type="FunFam" id="1.10.8.60:FF:000003">
    <property type="entry name" value="Chromosomal replication initiator protein DnaA"/>
    <property type="match status" value="1"/>
</dbReference>
<evidence type="ECO:0000313" key="14">
    <source>
        <dbReference type="EMBL" id="NML42537.1"/>
    </source>
</evidence>
<dbReference type="PRINTS" id="PR00051">
    <property type="entry name" value="DNAA"/>
</dbReference>
<feature type="binding site" evidence="8">
    <location>
        <position position="178"/>
    </location>
    <ligand>
        <name>ATP</name>
        <dbReference type="ChEBI" id="CHEBI:30616"/>
    </ligand>
</feature>
<dbReference type="NCBIfam" id="TIGR00362">
    <property type="entry name" value="DnaA"/>
    <property type="match status" value="1"/>
</dbReference>
<evidence type="ECO:0000256" key="11">
    <source>
        <dbReference type="RuleBase" id="RU004227"/>
    </source>
</evidence>
<dbReference type="InterPro" id="IPR010921">
    <property type="entry name" value="Trp_repressor/repl_initiator"/>
</dbReference>
<dbReference type="InterPro" id="IPR020591">
    <property type="entry name" value="Chromosome_initiator_DnaA-like"/>
</dbReference>
<dbReference type="SUPFAM" id="SSF48295">
    <property type="entry name" value="TrpR-like"/>
    <property type="match status" value="1"/>
</dbReference>
<dbReference type="SMART" id="SM00760">
    <property type="entry name" value="Bac_DnaA_C"/>
    <property type="match status" value="1"/>
</dbReference>
<comment type="similarity">
    <text evidence="1 8 11">Belongs to the DnaA family.</text>
</comment>
<dbReference type="InterPro" id="IPR018312">
    <property type="entry name" value="Chromosome_initiator_DnaA_CS"/>
</dbReference>
<dbReference type="Proteomes" id="UP000541185">
    <property type="component" value="Unassembled WGS sequence"/>
</dbReference>
<dbReference type="GO" id="GO:0006275">
    <property type="term" value="P:regulation of DNA replication"/>
    <property type="evidence" value="ECO:0007669"/>
    <property type="project" value="UniProtKB-UniRule"/>
</dbReference>
<dbReference type="Gene3D" id="3.30.300.180">
    <property type="match status" value="1"/>
</dbReference>
<dbReference type="Gene3D" id="1.10.1750.10">
    <property type="match status" value="1"/>
</dbReference>
<keyword evidence="6 8" id="KW-0446">Lipid-binding</keyword>
<organism evidence="14 15">
    <name type="scientific">Ramlibacter agri</name>
    <dbReference type="NCBI Taxonomy" id="2728837"/>
    <lineage>
        <taxon>Bacteria</taxon>
        <taxon>Pseudomonadati</taxon>
        <taxon>Pseudomonadota</taxon>
        <taxon>Betaproteobacteria</taxon>
        <taxon>Burkholderiales</taxon>
        <taxon>Comamonadaceae</taxon>
        <taxon>Ramlibacter</taxon>
    </lineage>
</organism>
<dbReference type="GO" id="GO:0005737">
    <property type="term" value="C:cytoplasm"/>
    <property type="evidence" value="ECO:0007669"/>
    <property type="project" value="UniProtKB-SubCell"/>
</dbReference>
<keyword evidence="3 8" id="KW-0235">DNA replication</keyword>
<keyword evidence="5 8" id="KW-0067">ATP-binding</keyword>
<evidence type="ECO:0000256" key="4">
    <source>
        <dbReference type="ARBA" id="ARBA00022741"/>
    </source>
</evidence>
<dbReference type="InterPro" id="IPR013159">
    <property type="entry name" value="DnaA_C"/>
</dbReference>
<dbReference type="Gene3D" id="3.40.50.300">
    <property type="entry name" value="P-loop containing nucleotide triphosphate hydrolases"/>
    <property type="match status" value="1"/>
</dbReference>
<dbReference type="Gene3D" id="1.10.8.60">
    <property type="match status" value="1"/>
</dbReference>
<feature type="binding site" evidence="8">
    <location>
        <position position="182"/>
    </location>
    <ligand>
        <name>ATP</name>
        <dbReference type="ChEBI" id="CHEBI:30616"/>
    </ligand>
</feature>
<dbReference type="InterPro" id="IPR003593">
    <property type="entry name" value="AAA+_ATPase"/>
</dbReference>
<evidence type="ECO:0000256" key="3">
    <source>
        <dbReference type="ARBA" id="ARBA00022705"/>
    </source>
</evidence>
<dbReference type="GO" id="GO:0008289">
    <property type="term" value="F:lipid binding"/>
    <property type="evidence" value="ECO:0007669"/>
    <property type="project" value="UniProtKB-KW"/>
</dbReference>
<comment type="caution">
    <text evidence="8">Lacks conserved residue(s) required for the propagation of feature annotation.</text>
</comment>
<feature type="domain" description="Chromosomal replication initiator DnaA C-terminal" evidence="13">
    <location>
        <begin position="378"/>
        <end position="447"/>
    </location>
</feature>
<gene>
    <name evidence="8 14" type="primary">dnaA</name>
    <name evidence="14" type="ORF">HHL11_02170</name>
</gene>
<keyword evidence="15" id="KW-1185">Reference proteome</keyword>
<feature type="region of interest" description="Domain IV, binds dsDNA" evidence="8">
    <location>
        <begin position="351"/>
        <end position="470"/>
    </location>
</feature>
<evidence type="ECO:0000256" key="7">
    <source>
        <dbReference type="ARBA" id="ARBA00023125"/>
    </source>
</evidence>
<evidence type="ECO:0000256" key="2">
    <source>
        <dbReference type="ARBA" id="ARBA00022490"/>
    </source>
</evidence>
<comment type="domain">
    <text evidence="8">Domain I is involved in oligomerization and binding regulators, domain II is flexibile and of varying length in different bacteria, domain III forms the AAA+ region, while domain IV binds dsDNA.</text>
</comment>
<dbReference type="EMBL" id="JABBFX010000001">
    <property type="protein sequence ID" value="NML42537.1"/>
    <property type="molecule type" value="Genomic_DNA"/>
</dbReference>
<evidence type="ECO:0000256" key="5">
    <source>
        <dbReference type="ARBA" id="ARBA00022840"/>
    </source>
</evidence>
<comment type="subcellular location">
    <subcellularLocation>
        <location evidence="8">Cytoplasm</location>
    </subcellularLocation>
</comment>